<dbReference type="RefSeq" id="WP_204468585.1">
    <property type="nucleotide sequence ID" value="NZ_JAFBCV010000017.1"/>
</dbReference>
<reference evidence="1" key="1">
    <citation type="submission" date="2021-01" db="EMBL/GenBank/DDBJ databases">
        <title>Genomic Encyclopedia of Type Strains, Phase IV (KMG-IV): sequencing the most valuable type-strain genomes for metagenomic binning, comparative biology and taxonomic classification.</title>
        <authorList>
            <person name="Goeker M."/>
        </authorList>
    </citation>
    <scope>NUCLEOTIDE SEQUENCE</scope>
    <source>
        <strain evidence="1">DSM 21943</strain>
    </source>
</reference>
<keyword evidence="1" id="KW-0645">Protease</keyword>
<comment type="caution">
    <text evidence="1">The sequence shown here is derived from an EMBL/GenBank/DDBJ whole genome shotgun (WGS) entry which is preliminary data.</text>
</comment>
<dbReference type="CDD" id="cd01301">
    <property type="entry name" value="rDP_like"/>
    <property type="match status" value="1"/>
</dbReference>
<gene>
    <name evidence="1" type="ORF">JOC54_004073</name>
</gene>
<accession>A0ABS2T1A0</accession>
<dbReference type="PANTHER" id="PTHR10443">
    <property type="entry name" value="MICROSOMAL DIPEPTIDASE"/>
    <property type="match status" value="1"/>
</dbReference>
<organism evidence="1 2">
    <name type="scientific">Shouchella xiaoxiensis</name>
    <dbReference type="NCBI Taxonomy" id="766895"/>
    <lineage>
        <taxon>Bacteria</taxon>
        <taxon>Bacillati</taxon>
        <taxon>Bacillota</taxon>
        <taxon>Bacilli</taxon>
        <taxon>Bacillales</taxon>
        <taxon>Bacillaceae</taxon>
        <taxon>Shouchella</taxon>
    </lineage>
</organism>
<evidence type="ECO:0000313" key="1">
    <source>
        <dbReference type="EMBL" id="MBM7840780.1"/>
    </source>
</evidence>
<keyword evidence="1" id="KW-0224">Dipeptidase</keyword>
<dbReference type="PANTHER" id="PTHR10443:SF12">
    <property type="entry name" value="DIPEPTIDASE"/>
    <property type="match status" value="1"/>
</dbReference>
<keyword evidence="1" id="KW-0378">Hydrolase</keyword>
<sequence length="315" mass="35626">MKIIDTHCDALLKLWRDTSKSFADDVEIDTNAMRLKAGQVNVQVFAIWVPETTPHEVKFRVVQEQINVFHERVLAVPGMIHIRSLPEIEQLQPDQIGAVLSLEGMDPVGTDLGKLDWLYEQGICSIGLTWNQANLCADGIGEERGAGLTSFGKQVIERNNQAKVLNDVSHLSLRAFWDVIERSTCTIASHSNAYTVCQHERNLRDDQIDALIENNSFIGLVFFPTFIKDESGATIADLLRHFDYVASRGGVRNIGFGSDFDGISRHVTQLEHAGRYDQLINELLKHYREEEVNGFCQTNFIDKVVRHQMFQEGSR</sequence>
<evidence type="ECO:0000313" key="2">
    <source>
        <dbReference type="Proteomes" id="UP001179280"/>
    </source>
</evidence>
<dbReference type="SUPFAM" id="SSF51556">
    <property type="entry name" value="Metallo-dependent hydrolases"/>
    <property type="match status" value="1"/>
</dbReference>
<protein>
    <submittedName>
        <fullName evidence="1">Membrane dipeptidase</fullName>
        <ecNumber evidence="1">3.4.13.19</ecNumber>
    </submittedName>
</protein>
<dbReference type="GO" id="GO:0016805">
    <property type="term" value="F:dipeptidase activity"/>
    <property type="evidence" value="ECO:0007669"/>
    <property type="project" value="UniProtKB-KW"/>
</dbReference>
<dbReference type="InterPro" id="IPR032466">
    <property type="entry name" value="Metal_Hydrolase"/>
</dbReference>
<proteinExistence type="predicted"/>
<dbReference type="InterPro" id="IPR008257">
    <property type="entry name" value="Pept_M19"/>
</dbReference>
<dbReference type="Gene3D" id="3.20.20.140">
    <property type="entry name" value="Metal-dependent hydrolases"/>
    <property type="match status" value="1"/>
</dbReference>
<dbReference type="EC" id="3.4.13.19" evidence="1"/>
<dbReference type="Proteomes" id="UP001179280">
    <property type="component" value="Unassembled WGS sequence"/>
</dbReference>
<keyword evidence="2" id="KW-1185">Reference proteome</keyword>
<dbReference type="PROSITE" id="PS51365">
    <property type="entry name" value="RENAL_DIPEPTIDASE_2"/>
    <property type="match status" value="1"/>
</dbReference>
<name>A0ABS2T1A0_9BACI</name>
<dbReference type="EMBL" id="JAFBCV010000017">
    <property type="protein sequence ID" value="MBM7840780.1"/>
    <property type="molecule type" value="Genomic_DNA"/>
</dbReference>
<dbReference type="Pfam" id="PF01244">
    <property type="entry name" value="Peptidase_M19"/>
    <property type="match status" value="1"/>
</dbReference>